<evidence type="ECO:0000256" key="1">
    <source>
        <dbReference type="SAM" id="MobiDB-lite"/>
    </source>
</evidence>
<dbReference type="Proteomes" id="UP000492821">
    <property type="component" value="Unassembled WGS sequence"/>
</dbReference>
<reference evidence="3" key="2">
    <citation type="submission" date="2020-10" db="UniProtKB">
        <authorList>
            <consortium name="WormBaseParasite"/>
        </authorList>
    </citation>
    <scope>IDENTIFICATION</scope>
</reference>
<reference evidence="2" key="1">
    <citation type="journal article" date="2013" name="Genetics">
        <title>The draft genome and transcriptome of Panagrellus redivivus are shaped by the harsh demands of a free-living lifestyle.</title>
        <authorList>
            <person name="Srinivasan J."/>
            <person name="Dillman A.R."/>
            <person name="Macchietto M.G."/>
            <person name="Heikkinen L."/>
            <person name="Lakso M."/>
            <person name="Fracchia K.M."/>
            <person name="Antoshechkin I."/>
            <person name="Mortazavi A."/>
            <person name="Wong G."/>
            <person name="Sternberg P.W."/>
        </authorList>
    </citation>
    <scope>NUCLEOTIDE SEQUENCE [LARGE SCALE GENOMIC DNA]</scope>
    <source>
        <strain evidence="2">MT8872</strain>
    </source>
</reference>
<keyword evidence="2" id="KW-1185">Reference proteome</keyword>
<name>A0A7E4VY84_PANRE</name>
<accession>A0A7E4VY84</accession>
<feature type="region of interest" description="Disordered" evidence="1">
    <location>
        <begin position="1"/>
        <end position="24"/>
    </location>
</feature>
<protein>
    <submittedName>
        <fullName evidence="3">ALOG domain-containing protein</fullName>
    </submittedName>
</protein>
<evidence type="ECO:0000313" key="3">
    <source>
        <dbReference type="WBParaSite" id="Pan_g4848.t1"/>
    </source>
</evidence>
<evidence type="ECO:0000313" key="2">
    <source>
        <dbReference type="Proteomes" id="UP000492821"/>
    </source>
</evidence>
<dbReference type="WBParaSite" id="Pan_g4848.t1">
    <property type="protein sequence ID" value="Pan_g4848.t1"/>
    <property type="gene ID" value="Pan_g4848"/>
</dbReference>
<proteinExistence type="predicted"/>
<sequence>MASDSRQHYESFVTHDSPSRETASNYPDCEYQFNVRLVAAFIKVTPRHDAIDTFWKQYVSDSIPGSGTPFVSNLWATQNANIHGSVTALGTMAFGGKKCGFDGFKV</sequence>
<feature type="compositionally biased region" description="Polar residues" evidence="1">
    <location>
        <begin position="14"/>
        <end position="24"/>
    </location>
</feature>
<dbReference type="AlphaFoldDB" id="A0A7E4VY84"/>
<organism evidence="2 3">
    <name type="scientific">Panagrellus redivivus</name>
    <name type="common">Microworm</name>
    <dbReference type="NCBI Taxonomy" id="6233"/>
    <lineage>
        <taxon>Eukaryota</taxon>
        <taxon>Metazoa</taxon>
        <taxon>Ecdysozoa</taxon>
        <taxon>Nematoda</taxon>
        <taxon>Chromadorea</taxon>
        <taxon>Rhabditida</taxon>
        <taxon>Tylenchina</taxon>
        <taxon>Panagrolaimomorpha</taxon>
        <taxon>Panagrolaimoidea</taxon>
        <taxon>Panagrolaimidae</taxon>
        <taxon>Panagrellus</taxon>
    </lineage>
</organism>